<gene>
    <name evidence="3" type="ORF">BEN48_10950</name>
</gene>
<dbReference type="AlphaFoldDB" id="A0A1G1TAD7"/>
<keyword evidence="1" id="KW-0732">Signal</keyword>
<sequence>MTFPALRTYSMNRIICAAVLSVLGGSHPTAAQVVRMGTKGGVSLTTLVGPGTGVPPSISPLVGAIGGLYRTFALGASSRWVVQAELLYSQQGYRLSNSSTGYKATLRSNYVCLPVLLTGHYHGFFGEVGPQLGYLAGVREEYFVPVPGVVGTGKRVNTDPKGLPRWDGAAVAGLGYQWPSGWSLELRYTGSFTGIYERGRGTNARPRHAGVQALVSVPLLR</sequence>
<proteinExistence type="predicted"/>
<feature type="chain" id="PRO_5009579187" description="Outer membrane protein beta-barrel domain-containing protein" evidence="1">
    <location>
        <begin position="32"/>
        <end position="221"/>
    </location>
</feature>
<dbReference type="STRING" id="1908236.BEN48_10950"/>
<accession>A0A1G1TAD7</accession>
<feature type="signal peptide" evidence="1">
    <location>
        <begin position="1"/>
        <end position="31"/>
    </location>
</feature>
<dbReference type="RefSeq" id="WP_070732915.1">
    <property type="nucleotide sequence ID" value="NZ_MDZC01000028.1"/>
</dbReference>
<keyword evidence="4" id="KW-1185">Reference proteome</keyword>
<evidence type="ECO:0000256" key="1">
    <source>
        <dbReference type="SAM" id="SignalP"/>
    </source>
</evidence>
<evidence type="ECO:0000259" key="2">
    <source>
        <dbReference type="Pfam" id="PF13568"/>
    </source>
</evidence>
<comment type="caution">
    <text evidence="3">The sequence shown here is derived from an EMBL/GenBank/DDBJ whole genome shotgun (WGS) entry which is preliminary data.</text>
</comment>
<protein>
    <recommendedName>
        <fullName evidence="2">Outer membrane protein beta-barrel domain-containing protein</fullName>
    </recommendedName>
</protein>
<feature type="domain" description="Outer membrane protein beta-barrel" evidence="2">
    <location>
        <begin position="31"/>
        <end position="195"/>
    </location>
</feature>
<dbReference type="Proteomes" id="UP000177791">
    <property type="component" value="Unassembled WGS sequence"/>
</dbReference>
<reference evidence="3 4" key="1">
    <citation type="submission" date="2016-08" db="EMBL/GenBank/DDBJ databases">
        <title>Hymenobacter coccineus sp. nov., Hymenobacter lapidarius sp. nov. and Hymenobacter glacialis sp. nov., isolated from Antarctic soil.</title>
        <authorList>
            <person name="Sedlacek I."/>
            <person name="Kralova S."/>
            <person name="Kyrova K."/>
            <person name="Maslanova I."/>
            <person name="Stankova E."/>
            <person name="Vrbovska V."/>
            <person name="Nemec M."/>
            <person name="Bartak M."/>
            <person name="Svec P."/>
            <person name="Busse H.-J."/>
            <person name="Pantucek R."/>
        </authorList>
    </citation>
    <scope>NUCLEOTIDE SEQUENCE [LARGE SCALE GENOMIC DNA]</scope>
    <source>
        <strain evidence="3 4">CCM 8648</strain>
    </source>
</reference>
<organism evidence="3 4">
    <name type="scientific">Hymenobacter glacialis</name>
    <dbReference type="NCBI Taxonomy" id="1908236"/>
    <lineage>
        <taxon>Bacteria</taxon>
        <taxon>Pseudomonadati</taxon>
        <taxon>Bacteroidota</taxon>
        <taxon>Cytophagia</taxon>
        <taxon>Cytophagales</taxon>
        <taxon>Hymenobacteraceae</taxon>
        <taxon>Hymenobacter</taxon>
    </lineage>
</organism>
<evidence type="ECO:0000313" key="3">
    <source>
        <dbReference type="EMBL" id="OGX87835.1"/>
    </source>
</evidence>
<evidence type="ECO:0000313" key="4">
    <source>
        <dbReference type="Proteomes" id="UP000177791"/>
    </source>
</evidence>
<dbReference type="Pfam" id="PF13568">
    <property type="entry name" value="OMP_b-brl_2"/>
    <property type="match status" value="1"/>
</dbReference>
<dbReference type="EMBL" id="MDZC01000028">
    <property type="protein sequence ID" value="OGX87835.1"/>
    <property type="molecule type" value="Genomic_DNA"/>
</dbReference>
<dbReference type="InterPro" id="IPR025665">
    <property type="entry name" value="Beta-barrel_OMP_2"/>
</dbReference>
<name>A0A1G1TAD7_9BACT</name>